<dbReference type="Pfam" id="PF00129">
    <property type="entry name" value="MHC_I"/>
    <property type="match status" value="1"/>
</dbReference>
<organism evidence="3 4">
    <name type="scientific">Denticeps clupeoides</name>
    <name type="common">denticle herring</name>
    <dbReference type="NCBI Taxonomy" id="299321"/>
    <lineage>
        <taxon>Eukaryota</taxon>
        <taxon>Metazoa</taxon>
        <taxon>Chordata</taxon>
        <taxon>Craniata</taxon>
        <taxon>Vertebrata</taxon>
        <taxon>Euteleostomi</taxon>
        <taxon>Actinopterygii</taxon>
        <taxon>Neopterygii</taxon>
        <taxon>Teleostei</taxon>
        <taxon>Clupei</taxon>
        <taxon>Clupeiformes</taxon>
        <taxon>Denticipitoidei</taxon>
        <taxon>Denticipitidae</taxon>
        <taxon>Denticeps</taxon>
    </lineage>
</organism>
<dbReference type="InterPro" id="IPR037055">
    <property type="entry name" value="MHC_I-like_Ag-recog_sf"/>
</dbReference>
<name>A0AAY4DUD3_9TELE</name>
<evidence type="ECO:0000313" key="3">
    <source>
        <dbReference type="Ensembl" id="ENSDCDP00010048076.1"/>
    </source>
</evidence>
<dbReference type="SUPFAM" id="SSF54452">
    <property type="entry name" value="MHC antigen-recognition domain"/>
    <property type="match status" value="1"/>
</dbReference>
<evidence type="ECO:0000256" key="1">
    <source>
        <dbReference type="ARBA" id="ARBA00023180"/>
    </source>
</evidence>
<sequence>MKFHWKGQGEDQVKVPKQDWMEERNTKDYWNKGTQSRRTKEQWFKVNINILMERMKQNNSGEPYFYRFSSTYLSNCDITVKFQERSSGILIK</sequence>
<keyword evidence="1" id="KW-0325">Glycoprotein</keyword>
<reference evidence="3 4" key="1">
    <citation type="submission" date="2020-06" db="EMBL/GenBank/DDBJ databases">
        <authorList>
            <consortium name="Wellcome Sanger Institute Data Sharing"/>
        </authorList>
    </citation>
    <scope>NUCLEOTIDE SEQUENCE [LARGE SCALE GENOMIC DNA]</scope>
</reference>
<evidence type="ECO:0000313" key="4">
    <source>
        <dbReference type="Proteomes" id="UP000694580"/>
    </source>
</evidence>
<feature type="domain" description="MHC class I-like antigen recognition-like" evidence="2">
    <location>
        <begin position="11"/>
        <end position="61"/>
    </location>
</feature>
<dbReference type="Ensembl" id="ENSDCDT00010058384.1">
    <property type="protein sequence ID" value="ENSDCDP00010048076.1"/>
    <property type="gene ID" value="ENSDCDG00010029016.1"/>
</dbReference>
<evidence type="ECO:0000259" key="2">
    <source>
        <dbReference type="Pfam" id="PF00129"/>
    </source>
</evidence>
<dbReference type="Proteomes" id="UP000694580">
    <property type="component" value="Chromosome 20"/>
</dbReference>
<dbReference type="AlphaFoldDB" id="A0AAY4DUD3"/>
<dbReference type="GeneTree" id="ENSGT01060000248670"/>
<keyword evidence="4" id="KW-1185">Reference proteome</keyword>
<accession>A0AAY4DUD3</accession>
<dbReference type="InterPro" id="IPR011161">
    <property type="entry name" value="MHC_I-like_Ag-recog"/>
</dbReference>
<reference evidence="3" key="3">
    <citation type="submission" date="2025-09" db="UniProtKB">
        <authorList>
            <consortium name="Ensembl"/>
        </authorList>
    </citation>
    <scope>IDENTIFICATION</scope>
</reference>
<dbReference type="InterPro" id="IPR011162">
    <property type="entry name" value="MHC_I/II-like_Ag-recog"/>
</dbReference>
<dbReference type="Gene3D" id="3.30.500.10">
    <property type="entry name" value="MHC class I-like antigen recognition-like"/>
    <property type="match status" value="1"/>
</dbReference>
<reference evidence="3" key="2">
    <citation type="submission" date="2025-08" db="UniProtKB">
        <authorList>
            <consortium name="Ensembl"/>
        </authorList>
    </citation>
    <scope>IDENTIFICATION</scope>
</reference>
<protein>
    <recommendedName>
        <fullName evidence="2">MHC class I-like antigen recognition-like domain-containing protein</fullName>
    </recommendedName>
</protein>
<proteinExistence type="predicted"/>